<dbReference type="EMBL" id="LSMT01000139">
    <property type="protein sequence ID" value="PFX25912.1"/>
    <property type="molecule type" value="Genomic_DNA"/>
</dbReference>
<sequence length="358" mass="40631">MSRHTIFRERNQRGLQLFLQNLKGVVNLFINFQETTWTEEIIKITRHRLQDAYATLTLIEHDLDGAPENCTLKESLHLLKSNVQSLHDVPLSHETVASGSSSGSCFTPPVEGREGPGGPIIVISEDQIEYLHTIHFSWEKITKLLGISVSTLQRRRKIARCDYGMENVHVAQFMLEKQGLNRASIITGSSVHNCRVERSRRDVYSGVLYFYAQLFNEMEKTGILDPLNDLHLYCLHYTYPPRINISLQEFVAQMNNRPISTEKNNSPLQLWTAGMQQNVNPPEPSLSESELDQYGFDPEGLVPVEDVDYQVQLNPPTCAISGEQMLQLPDPLDNDEYQGQLSSLQCVDLISSFLNVNT</sequence>
<name>A0A2B4SBJ4_STYPI</name>
<comment type="caution">
    <text evidence="2">The sequence shown here is derived from an EMBL/GenBank/DDBJ whole genome shotgun (WGS) entry which is preliminary data.</text>
</comment>
<dbReference type="InterPro" id="IPR058913">
    <property type="entry name" value="Integrase_dom_put"/>
</dbReference>
<dbReference type="AlphaFoldDB" id="A0A2B4SBJ4"/>
<dbReference type="PANTHER" id="PTHR46791:SF4">
    <property type="match status" value="1"/>
</dbReference>
<feature type="domain" description="Integrase core" evidence="1">
    <location>
        <begin position="160"/>
        <end position="279"/>
    </location>
</feature>
<organism evidence="2 3">
    <name type="scientific">Stylophora pistillata</name>
    <name type="common">Smooth cauliflower coral</name>
    <dbReference type="NCBI Taxonomy" id="50429"/>
    <lineage>
        <taxon>Eukaryota</taxon>
        <taxon>Metazoa</taxon>
        <taxon>Cnidaria</taxon>
        <taxon>Anthozoa</taxon>
        <taxon>Hexacorallia</taxon>
        <taxon>Scleractinia</taxon>
        <taxon>Astrocoeniina</taxon>
        <taxon>Pocilloporidae</taxon>
        <taxon>Stylophora</taxon>
    </lineage>
</organism>
<protein>
    <recommendedName>
        <fullName evidence="1">Integrase core domain-containing protein</fullName>
    </recommendedName>
</protein>
<dbReference type="Proteomes" id="UP000225706">
    <property type="component" value="Unassembled WGS sequence"/>
</dbReference>
<dbReference type="OrthoDB" id="5980098at2759"/>
<proteinExistence type="predicted"/>
<dbReference type="Pfam" id="PF24764">
    <property type="entry name" value="rva_4"/>
    <property type="match status" value="1"/>
</dbReference>
<evidence type="ECO:0000313" key="2">
    <source>
        <dbReference type="EMBL" id="PFX25912.1"/>
    </source>
</evidence>
<accession>A0A2B4SBJ4</accession>
<keyword evidence="3" id="KW-1185">Reference proteome</keyword>
<gene>
    <name evidence="2" type="ORF">AWC38_SpisGene9460</name>
</gene>
<evidence type="ECO:0000259" key="1">
    <source>
        <dbReference type="Pfam" id="PF24764"/>
    </source>
</evidence>
<evidence type="ECO:0000313" key="3">
    <source>
        <dbReference type="Proteomes" id="UP000225706"/>
    </source>
</evidence>
<reference evidence="3" key="1">
    <citation type="journal article" date="2017" name="bioRxiv">
        <title>Comparative analysis of the genomes of Stylophora pistillata and Acropora digitifera provides evidence for extensive differences between species of corals.</title>
        <authorList>
            <person name="Voolstra C.R."/>
            <person name="Li Y."/>
            <person name="Liew Y.J."/>
            <person name="Baumgarten S."/>
            <person name="Zoccola D."/>
            <person name="Flot J.-F."/>
            <person name="Tambutte S."/>
            <person name="Allemand D."/>
            <person name="Aranda M."/>
        </authorList>
    </citation>
    <scope>NUCLEOTIDE SEQUENCE [LARGE SCALE GENOMIC DNA]</scope>
</reference>
<dbReference type="PANTHER" id="PTHR46791">
    <property type="entry name" value="EXPRESSED PROTEIN"/>
    <property type="match status" value="1"/>
</dbReference>
<dbReference type="STRING" id="50429.A0A2B4SBJ4"/>